<gene>
    <name evidence="1" type="ORF">K8V90_07660</name>
</gene>
<organism evidence="1 2">
    <name type="scientific">Romboutsia timonensis</name>
    <dbReference type="NCBI Taxonomy" id="1776391"/>
    <lineage>
        <taxon>Bacteria</taxon>
        <taxon>Bacillati</taxon>
        <taxon>Bacillota</taxon>
        <taxon>Clostridia</taxon>
        <taxon>Peptostreptococcales</taxon>
        <taxon>Peptostreptococcaceae</taxon>
        <taxon>Romboutsia</taxon>
    </lineage>
</organism>
<dbReference type="AlphaFoldDB" id="A0A921N1C6"/>
<dbReference type="Proteomes" id="UP000776700">
    <property type="component" value="Unassembled WGS sequence"/>
</dbReference>
<protein>
    <submittedName>
        <fullName evidence="1">Uncharacterized protein</fullName>
    </submittedName>
</protein>
<dbReference type="EMBL" id="DYUB01000237">
    <property type="protein sequence ID" value="HJG96958.1"/>
    <property type="molecule type" value="Genomic_DNA"/>
</dbReference>
<reference evidence="1" key="2">
    <citation type="submission" date="2021-09" db="EMBL/GenBank/DDBJ databases">
        <authorList>
            <person name="Gilroy R."/>
        </authorList>
    </citation>
    <scope>NUCLEOTIDE SEQUENCE</scope>
    <source>
        <strain evidence="1">1277</strain>
    </source>
</reference>
<sequence>MAVKVTLSFKDTIDDITLYKFLEEQGKLIGKSAYIKTLLKEAMEQQEKENK</sequence>
<name>A0A921N1C6_9FIRM</name>
<proteinExistence type="predicted"/>
<evidence type="ECO:0000313" key="1">
    <source>
        <dbReference type="EMBL" id="HJG96958.1"/>
    </source>
</evidence>
<evidence type="ECO:0000313" key="2">
    <source>
        <dbReference type="Proteomes" id="UP000776700"/>
    </source>
</evidence>
<reference evidence="1" key="1">
    <citation type="journal article" date="2021" name="PeerJ">
        <title>Extensive microbial diversity within the chicken gut microbiome revealed by metagenomics and culture.</title>
        <authorList>
            <person name="Gilroy R."/>
            <person name="Ravi A."/>
            <person name="Getino M."/>
            <person name="Pursley I."/>
            <person name="Horton D.L."/>
            <person name="Alikhan N.F."/>
            <person name="Baker D."/>
            <person name="Gharbi K."/>
            <person name="Hall N."/>
            <person name="Watson M."/>
            <person name="Adriaenssens E.M."/>
            <person name="Foster-Nyarko E."/>
            <person name="Jarju S."/>
            <person name="Secka A."/>
            <person name="Antonio M."/>
            <person name="Oren A."/>
            <person name="Chaudhuri R.R."/>
            <person name="La Ragione R."/>
            <person name="Hildebrand F."/>
            <person name="Pallen M.J."/>
        </authorList>
    </citation>
    <scope>NUCLEOTIDE SEQUENCE</scope>
    <source>
        <strain evidence="1">1277</strain>
    </source>
</reference>
<comment type="caution">
    <text evidence="1">The sequence shown here is derived from an EMBL/GenBank/DDBJ whole genome shotgun (WGS) entry which is preliminary data.</text>
</comment>
<accession>A0A921N1C6</accession>